<reference evidence="4" key="1">
    <citation type="submission" date="2016-06" db="UniProtKB">
        <authorList>
            <consortium name="WormBaseParasite"/>
        </authorList>
    </citation>
    <scope>IDENTIFICATION</scope>
</reference>
<dbReference type="SMART" id="SM00256">
    <property type="entry name" value="FBOX"/>
    <property type="match status" value="1"/>
</dbReference>
<organism evidence="4">
    <name type="scientific">Soboliphyme baturini</name>
    <dbReference type="NCBI Taxonomy" id="241478"/>
    <lineage>
        <taxon>Eukaryota</taxon>
        <taxon>Metazoa</taxon>
        <taxon>Ecdysozoa</taxon>
        <taxon>Nematoda</taxon>
        <taxon>Enoplea</taxon>
        <taxon>Dorylaimia</taxon>
        <taxon>Dioctophymatida</taxon>
        <taxon>Dioctophymatoidea</taxon>
        <taxon>Soboliphymatidae</taxon>
        <taxon>Soboliphyme</taxon>
    </lineage>
</organism>
<keyword evidence="3" id="KW-1185">Reference proteome</keyword>
<dbReference type="Pfam" id="PF23309">
    <property type="entry name" value="DUF7083"/>
    <property type="match status" value="1"/>
</dbReference>
<sequence length="326" mass="36221">MTSPTVALITCKNLKTASVLDDTAVGGHAMLVRITIGTTVMHRFLSDLAKRGLQIEEDSSLATAATTAFCIVAPTPPAQCRYALRRRPCPSSSNETFPCVGVTAASSGSYPSDDARCCEVKSDGGPSKRSRLGVSCAVSTLRSRQGSAEPDSLRLSILDLLPDEILFRIFSYLLEGDLCRVMSVSRTFYRIANDTLICSVNKKPILEPSFESLSSSITEFTYDPESGETFPAWYVRFEDVFRVDGKMLDDAARMRLLLRKVATPIHKQYVDFILPHHPHDVSFKETVQILSSMFGPQTSLFNVHYKCLKMKEEDREDFIAMTMTEE</sequence>
<dbReference type="Proteomes" id="UP000270296">
    <property type="component" value="Unassembled WGS sequence"/>
</dbReference>
<name>A0A183ITK5_9BILA</name>
<feature type="domain" description="F-box" evidence="1">
    <location>
        <begin position="155"/>
        <end position="213"/>
    </location>
</feature>
<proteinExistence type="predicted"/>
<dbReference type="InterPro" id="IPR001810">
    <property type="entry name" value="F-box_dom"/>
</dbReference>
<protein>
    <submittedName>
        <fullName evidence="4">F-box domain-containing protein</fullName>
    </submittedName>
</protein>
<dbReference type="Gene3D" id="1.20.1280.50">
    <property type="match status" value="1"/>
</dbReference>
<dbReference type="EMBL" id="UZAM01010186">
    <property type="protein sequence ID" value="VDP11263.1"/>
    <property type="molecule type" value="Genomic_DNA"/>
</dbReference>
<accession>A0A183ITK5</accession>
<dbReference type="Pfam" id="PF12937">
    <property type="entry name" value="F-box-like"/>
    <property type="match status" value="1"/>
</dbReference>
<evidence type="ECO:0000313" key="3">
    <source>
        <dbReference type="Proteomes" id="UP000270296"/>
    </source>
</evidence>
<evidence type="ECO:0000313" key="4">
    <source>
        <dbReference type="WBParaSite" id="SBAD_0000721701-mRNA-1"/>
    </source>
</evidence>
<dbReference type="SUPFAM" id="SSF81383">
    <property type="entry name" value="F-box domain"/>
    <property type="match status" value="1"/>
</dbReference>
<reference evidence="2 3" key="2">
    <citation type="submission" date="2018-11" db="EMBL/GenBank/DDBJ databases">
        <authorList>
            <consortium name="Pathogen Informatics"/>
        </authorList>
    </citation>
    <scope>NUCLEOTIDE SEQUENCE [LARGE SCALE GENOMIC DNA]</scope>
</reference>
<dbReference type="InterPro" id="IPR055510">
    <property type="entry name" value="DUF7083"/>
</dbReference>
<evidence type="ECO:0000313" key="2">
    <source>
        <dbReference type="EMBL" id="VDP11263.1"/>
    </source>
</evidence>
<dbReference type="InterPro" id="IPR036047">
    <property type="entry name" value="F-box-like_dom_sf"/>
</dbReference>
<dbReference type="WBParaSite" id="SBAD_0000721701-mRNA-1">
    <property type="protein sequence ID" value="SBAD_0000721701-mRNA-1"/>
    <property type="gene ID" value="SBAD_0000721701"/>
</dbReference>
<evidence type="ECO:0000259" key="1">
    <source>
        <dbReference type="PROSITE" id="PS50181"/>
    </source>
</evidence>
<dbReference type="AlphaFoldDB" id="A0A183ITK5"/>
<dbReference type="OrthoDB" id="5830452at2759"/>
<gene>
    <name evidence="2" type="ORF">SBAD_LOCUS6952</name>
</gene>
<dbReference type="PROSITE" id="PS50181">
    <property type="entry name" value="FBOX"/>
    <property type="match status" value="1"/>
</dbReference>